<dbReference type="GO" id="GO:0051775">
    <property type="term" value="P:response to redox state"/>
    <property type="evidence" value="ECO:0007669"/>
    <property type="project" value="InterPro"/>
</dbReference>
<dbReference type="SUPFAM" id="SSF51735">
    <property type="entry name" value="NAD(P)-binding Rossmann-fold domains"/>
    <property type="match status" value="1"/>
</dbReference>
<dbReference type="Proteomes" id="UP000192343">
    <property type="component" value="Unassembled WGS sequence"/>
</dbReference>
<evidence type="ECO:0000256" key="5">
    <source>
        <dbReference type="ARBA" id="ARBA00023163"/>
    </source>
</evidence>
<evidence type="ECO:0000256" key="1">
    <source>
        <dbReference type="ARBA" id="ARBA00022490"/>
    </source>
</evidence>
<feature type="DNA-binding region" description="H-T-H motif" evidence="6">
    <location>
        <begin position="11"/>
        <end position="50"/>
    </location>
</feature>
<dbReference type="RefSeq" id="WP_083050261.1">
    <property type="nucleotide sequence ID" value="NZ_CAXXQO010000003.1"/>
</dbReference>
<accession>A0A1Y1RY79</accession>
<dbReference type="OrthoDB" id="9784760at2"/>
<dbReference type="AlphaFoldDB" id="A0A1Y1RY79"/>
<dbReference type="NCBIfam" id="NF003994">
    <property type="entry name" value="PRK05472.2-3"/>
    <property type="match status" value="1"/>
</dbReference>
<feature type="domain" description="CoA-binding" evidence="7">
    <location>
        <begin position="74"/>
        <end position="174"/>
    </location>
</feature>
<dbReference type="InterPro" id="IPR036291">
    <property type="entry name" value="NAD(P)-bd_dom_sf"/>
</dbReference>
<protein>
    <recommendedName>
        <fullName evidence="6">Redox-sensing transcriptional repressor Rex</fullName>
    </recommendedName>
</protein>
<dbReference type="SMART" id="SM00881">
    <property type="entry name" value="CoA_binding"/>
    <property type="match status" value="1"/>
</dbReference>
<evidence type="ECO:0000313" key="8">
    <source>
        <dbReference type="EMBL" id="ORC35342.1"/>
    </source>
</evidence>
<reference evidence="8 9" key="1">
    <citation type="submission" date="2017-03" db="EMBL/GenBank/DDBJ databases">
        <title>Draft Genome sequence of Marispirochaeta sp. strain JC444.</title>
        <authorList>
            <person name="Shivani Y."/>
            <person name="Subhash Y."/>
            <person name="Sasikala C."/>
            <person name="Ramana C."/>
        </authorList>
    </citation>
    <scope>NUCLEOTIDE SEQUENCE [LARGE SCALE GENOMIC DNA]</scope>
    <source>
        <strain evidence="8 9">JC444</strain>
    </source>
</reference>
<evidence type="ECO:0000259" key="7">
    <source>
        <dbReference type="SMART" id="SM00881"/>
    </source>
</evidence>
<evidence type="ECO:0000256" key="4">
    <source>
        <dbReference type="ARBA" id="ARBA00023125"/>
    </source>
</evidence>
<dbReference type="InterPro" id="IPR022876">
    <property type="entry name" value="Tscrpt_rep_Rex"/>
</dbReference>
<sequence>MNKELILRLTKYKRILSKLKALGLERVFSNNLGDAIGVSPALVRKDFSNLNLPGNKRGGYNIDELTERLDRVLGYDENQNVIIVGCGRIGTALMRFDEFHHEGIRIKAGFDASPENVDNSTEIPVYPLEKLPEFVKENDIRVGIIAVPDSAASQVFDLMVSAGIKGILNFAAVELKCAGGDKDCPANCTVHNVNIGLEIEHLFYQLNLTESGIGCEDT</sequence>
<dbReference type="Gene3D" id="3.40.50.720">
    <property type="entry name" value="NAD(P)-binding Rossmann-like Domain"/>
    <property type="match status" value="1"/>
</dbReference>
<dbReference type="InterPro" id="IPR036388">
    <property type="entry name" value="WH-like_DNA-bd_sf"/>
</dbReference>
<keyword evidence="5 6" id="KW-0804">Transcription</keyword>
<feature type="binding site" evidence="6">
    <location>
        <begin position="85"/>
        <end position="90"/>
    </location>
    <ligand>
        <name>NAD(+)</name>
        <dbReference type="ChEBI" id="CHEBI:57540"/>
    </ligand>
</feature>
<dbReference type="NCBIfam" id="NF003995">
    <property type="entry name" value="PRK05472.2-4"/>
    <property type="match status" value="1"/>
</dbReference>
<dbReference type="Gene3D" id="1.10.10.10">
    <property type="entry name" value="Winged helix-like DNA-binding domain superfamily/Winged helix DNA-binding domain"/>
    <property type="match status" value="1"/>
</dbReference>
<dbReference type="HAMAP" id="MF_01131">
    <property type="entry name" value="Rex"/>
    <property type="match status" value="1"/>
</dbReference>
<keyword evidence="1 6" id="KW-0963">Cytoplasm</keyword>
<evidence type="ECO:0000256" key="2">
    <source>
        <dbReference type="ARBA" id="ARBA00022491"/>
    </source>
</evidence>
<evidence type="ECO:0000256" key="6">
    <source>
        <dbReference type="HAMAP-Rule" id="MF_01131"/>
    </source>
</evidence>
<dbReference type="Pfam" id="PF06971">
    <property type="entry name" value="Put_DNA-bind_N"/>
    <property type="match status" value="1"/>
</dbReference>
<name>A0A1Y1RY79_9SPIO</name>
<comment type="similarity">
    <text evidence="6">Belongs to the transcriptional regulatory Rex family.</text>
</comment>
<comment type="caution">
    <text evidence="8">The sequence shown here is derived from an EMBL/GenBank/DDBJ whole genome shotgun (WGS) entry which is preliminary data.</text>
</comment>
<dbReference type="STRING" id="1963862.B4O97_09210"/>
<keyword evidence="9" id="KW-1185">Reference proteome</keyword>
<dbReference type="GO" id="GO:0003677">
    <property type="term" value="F:DNA binding"/>
    <property type="evidence" value="ECO:0007669"/>
    <property type="project" value="UniProtKB-UniRule"/>
</dbReference>
<dbReference type="InterPro" id="IPR036390">
    <property type="entry name" value="WH_DNA-bd_sf"/>
</dbReference>
<dbReference type="InterPro" id="IPR009718">
    <property type="entry name" value="Rex_DNA-bd_C_dom"/>
</dbReference>
<keyword evidence="2 6" id="KW-0678">Repressor</keyword>
<keyword evidence="3 6" id="KW-0805">Transcription regulation</keyword>
<comment type="function">
    <text evidence="6">Modulates transcription in response to changes in cellular NADH/NAD(+) redox state.</text>
</comment>
<dbReference type="SUPFAM" id="SSF46785">
    <property type="entry name" value="Winged helix' DNA-binding domain"/>
    <property type="match status" value="1"/>
</dbReference>
<comment type="subcellular location">
    <subcellularLocation>
        <location evidence="6">Cytoplasm</location>
    </subcellularLocation>
</comment>
<dbReference type="PANTHER" id="PTHR35786:SF1">
    <property type="entry name" value="REDOX-SENSING TRANSCRIPTIONAL REPRESSOR REX 1"/>
    <property type="match status" value="1"/>
</dbReference>
<organism evidence="8 9">
    <name type="scientific">Marispirochaeta aestuarii</name>
    <dbReference type="NCBI Taxonomy" id="1963862"/>
    <lineage>
        <taxon>Bacteria</taxon>
        <taxon>Pseudomonadati</taxon>
        <taxon>Spirochaetota</taxon>
        <taxon>Spirochaetia</taxon>
        <taxon>Spirochaetales</taxon>
        <taxon>Spirochaetaceae</taxon>
        <taxon>Marispirochaeta</taxon>
    </lineage>
</organism>
<dbReference type="GO" id="GO:0045892">
    <property type="term" value="P:negative regulation of DNA-templated transcription"/>
    <property type="evidence" value="ECO:0007669"/>
    <property type="project" value="InterPro"/>
</dbReference>
<dbReference type="InterPro" id="IPR003781">
    <property type="entry name" value="CoA-bd"/>
</dbReference>
<dbReference type="GO" id="GO:0003700">
    <property type="term" value="F:DNA-binding transcription factor activity"/>
    <property type="evidence" value="ECO:0007669"/>
    <property type="project" value="UniProtKB-UniRule"/>
</dbReference>
<proteinExistence type="inferred from homology"/>
<keyword evidence="6" id="KW-0520">NAD</keyword>
<dbReference type="NCBIfam" id="NF003996">
    <property type="entry name" value="PRK05472.2-5"/>
    <property type="match status" value="1"/>
</dbReference>
<evidence type="ECO:0000313" key="9">
    <source>
        <dbReference type="Proteomes" id="UP000192343"/>
    </source>
</evidence>
<evidence type="ECO:0000256" key="3">
    <source>
        <dbReference type="ARBA" id="ARBA00023015"/>
    </source>
</evidence>
<gene>
    <name evidence="6" type="primary">rex</name>
    <name evidence="8" type="ORF">B4O97_09210</name>
</gene>
<keyword evidence="4 6" id="KW-0238">DNA-binding</keyword>
<dbReference type="Pfam" id="PF02629">
    <property type="entry name" value="CoA_binding"/>
    <property type="match status" value="1"/>
</dbReference>
<dbReference type="GO" id="GO:0005737">
    <property type="term" value="C:cytoplasm"/>
    <property type="evidence" value="ECO:0007669"/>
    <property type="project" value="UniProtKB-SubCell"/>
</dbReference>
<comment type="subunit">
    <text evidence="6">Homodimer.</text>
</comment>
<dbReference type="EMBL" id="MWQY01000009">
    <property type="protein sequence ID" value="ORC35342.1"/>
    <property type="molecule type" value="Genomic_DNA"/>
</dbReference>
<dbReference type="PANTHER" id="PTHR35786">
    <property type="entry name" value="REDOX-SENSING TRANSCRIPTIONAL REPRESSOR REX"/>
    <property type="match status" value="1"/>
</dbReference>